<dbReference type="CDD" id="cd22159">
    <property type="entry name" value="F-box_AtTIR1-like"/>
    <property type="match status" value="1"/>
</dbReference>
<dbReference type="EMBL" id="CM035421">
    <property type="protein sequence ID" value="KAH7387758.1"/>
    <property type="molecule type" value="Genomic_DNA"/>
</dbReference>
<proteinExistence type="predicted"/>
<evidence type="ECO:0000259" key="2">
    <source>
        <dbReference type="SMART" id="SM00256"/>
    </source>
</evidence>
<dbReference type="InterPro" id="IPR001810">
    <property type="entry name" value="F-box_dom"/>
</dbReference>
<gene>
    <name evidence="3" type="ORF">KP509_16G039600</name>
</gene>
<dbReference type="AlphaFoldDB" id="A0A8T2SY68"/>
<dbReference type="SUPFAM" id="SSF52047">
    <property type="entry name" value="RNI-like"/>
    <property type="match status" value="1"/>
</dbReference>
<dbReference type="GO" id="GO:0009734">
    <property type="term" value="P:auxin-activated signaling pathway"/>
    <property type="evidence" value="ECO:0007669"/>
    <property type="project" value="UniProtKB-KW"/>
</dbReference>
<comment type="caution">
    <text evidence="3">The sequence shown here is derived from an EMBL/GenBank/DDBJ whole genome shotgun (WGS) entry which is preliminary data.</text>
</comment>
<dbReference type="SMART" id="SM00256">
    <property type="entry name" value="FBOX"/>
    <property type="match status" value="1"/>
</dbReference>
<dbReference type="GO" id="GO:0019005">
    <property type="term" value="C:SCF ubiquitin ligase complex"/>
    <property type="evidence" value="ECO:0007669"/>
    <property type="project" value="TreeGrafter"/>
</dbReference>
<dbReference type="GO" id="GO:0031146">
    <property type="term" value="P:SCF-dependent proteasomal ubiquitin-dependent protein catabolic process"/>
    <property type="evidence" value="ECO:0007669"/>
    <property type="project" value="TreeGrafter"/>
</dbReference>
<dbReference type="Pfam" id="PF18511">
    <property type="entry name" value="F-box_5"/>
    <property type="match status" value="1"/>
</dbReference>
<organism evidence="3 4">
    <name type="scientific">Ceratopteris richardii</name>
    <name type="common">Triangle waterfern</name>
    <dbReference type="NCBI Taxonomy" id="49495"/>
    <lineage>
        <taxon>Eukaryota</taxon>
        <taxon>Viridiplantae</taxon>
        <taxon>Streptophyta</taxon>
        <taxon>Embryophyta</taxon>
        <taxon>Tracheophyta</taxon>
        <taxon>Polypodiopsida</taxon>
        <taxon>Polypodiidae</taxon>
        <taxon>Polypodiales</taxon>
        <taxon>Pteridineae</taxon>
        <taxon>Pteridaceae</taxon>
        <taxon>Parkerioideae</taxon>
        <taxon>Ceratopteris</taxon>
    </lineage>
</organism>
<dbReference type="SUPFAM" id="SSF81383">
    <property type="entry name" value="F-box domain"/>
    <property type="match status" value="1"/>
</dbReference>
<dbReference type="Gene3D" id="1.20.1280.50">
    <property type="match status" value="1"/>
</dbReference>
<dbReference type="PANTHER" id="PTHR16134">
    <property type="entry name" value="F-BOX/TPR REPEAT PROTEIN POF3"/>
    <property type="match status" value="1"/>
</dbReference>
<feature type="domain" description="F-box" evidence="2">
    <location>
        <begin position="11"/>
        <end position="52"/>
    </location>
</feature>
<dbReference type="EMBL" id="CM035421">
    <property type="protein sequence ID" value="KAH7387757.1"/>
    <property type="molecule type" value="Genomic_DNA"/>
</dbReference>
<name>A0A8T2SY68_CERRI</name>
<keyword evidence="1" id="KW-0927">Auxin signaling pathway</keyword>
<accession>A0A8T2SY68</accession>
<evidence type="ECO:0000256" key="1">
    <source>
        <dbReference type="ARBA" id="ARBA00023294"/>
    </source>
</evidence>
<reference evidence="3" key="1">
    <citation type="submission" date="2021-08" db="EMBL/GenBank/DDBJ databases">
        <title>WGS assembly of Ceratopteris richardii.</title>
        <authorList>
            <person name="Marchant D.B."/>
            <person name="Chen G."/>
            <person name="Jenkins J."/>
            <person name="Shu S."/>
            <person name="Leebens-Mack J."/>
            <person name="Grimwood J."/>
            <person name="Schmutz J."/>
            <person name="Soltis P."/>
            <person name="Soltis D."/>
            <person name="Chen Z.-H."/>
        </authorList>
    </citation>
    <scope>NUCLEOTIDE SEQUENCE</scope>
    <source>
        <strain evidence="3">Whitten #5841</strain>
        <tissue evidence="3">Leaf</tissue>
    </source>
</reference>
<dbReference type="InterPro" id="IPR036047">
    <property type="entry name" value="F-box-like_dom_sf"/>
</dbReference>
<evidence type="ECO:0000313" key="4">
    <source>
        <dbReference type="Proteomes" id="UP000825935"/>
    </source>
</evidence>
<dbReference type="Proteomes" id="UP000825935">
    <property type="component" value="Chromosome 16"/>
</dbReference>
<dbReference type="Gene3D" id="3.80.10.10">
    <property type="entry name" value="Ribonuclease Inhibitor"/>
    <property type="match status" value="1"/>
</dbReference>
<keyword evidence="4" id="KW-1185">Reference proteome</keyword>
<sequence>MRSRNDLLALFPDEVLERILQFITSDKDRNSVSLVCKTWNKVEADSRCSVFVGNCYSISPDRLIHRFHNVLSITLKGKPRFSDFDLLPRHWGAYALPWVEAFCRAYPHLEEIRLKRMTICDESLQMIARNLTHFKKLILTTCDGFSSGGLASIVKHCKLLECVDLSENKVEGLSGSWLNQFHGFSKSLVSLNLENIRDNLDYEILEELVGRCTMLDSLKLNRSISLTQMEGLLSKAPQLSELGTGSFAGELSADDISRIQRRFSTCQKLTQLSGFWEIGSGTLITVYPVCQSLISLDLSYCLIAPIDFIGLVSQCDNLQRLWILDSVGDSGLKAAALTCKGLKHLRVFPSEGDAVGVSEEGLMAISEGCSKLSSILYFCKQITNDAVISMSRGCPLLETFRLAIFNPIMLDPKTNQPMDEGFGAIVRNCQYLRRLSLSGMLTDKAFEYIGNFGKKLRRLSIAFAGGSNVGMQYVLHGCTSLQKLEIRDSPYGDEALLAGIDRYESMRSLWMSGCHVTMQGCRSLAAAKRGRLVVEVIKKESSVGKGAEDQVESVYVYRSIVGCRSDIPPFVIVL</sequence>
<dbReference type="InterPro" id="IPR032675">
    <property type="entry name" value="LRR_dom_sf"/>
</dbReference>
<dbReference type="PANTHER" id="PTHR16134:SF148">
    <property type="entry name" value="S-PHASE KINASE-ASSOCIATED PROTEIN 2, ISOFORM A"/>
    <property type="match status" value="1"/>
</dbReference>
<dbReference type="InterPro" id="IPR041567">
    <property type="entry name" value="COI1_F-box"/>
</dbReference>
<protein>
    <recommendedName>
        <fullName evidence="2">F-box domain-containing protein</fullName>
    </recommendedName>
</protein>
<dbReference type="InterPro" id="IPR041101">
    <property type="entry name" value="Transp_inhibit"/>
</dbReference>
<dbReference type="Pfam" id="PF18791">
    <property type="entry name" value="Transp_inhibit"/>
    <property type="match status" value="1"/>
</dbReference>
<dbReference type="FunFam" id="1.20.1280.50:FF:000006">
    <property type="entry name" value="Transport inhibitor response 1"/>
    <property type="match status" value="1"/>
</dbReference>
<dbReference type="OrthoDB" id="423607at2759"/>
<evidence type="ECO:0000313" key="3">
    <source>
        <dbReference type="EMBL" id="KAH7387757.1"/>
    </source>
</evidence>